<organism evidence="16 17">
    <name type="scientific">Conger conger</name>
    <name type="common">Conger eel</name>
    <name type="synonym">Muraena conger</name>
    <dbReference type="NCBI Taxonomy" id="82655"/>
    <lineage>
        <taxon>Eukaryota</taxon>
        <taxon>Metazoa</taxon>
        <taxon>Chordata</taxon>
        <taxon>Craniata</taxon>
        <taxon>Vertebrata</taxon>
        <taxon>Euteleostomi</taxon>
        <taxon>Actinopterygii</taxon>
        <taxon>Neopterygii</taxon>
        <taxon>Teleostei</taxon>
        <taxon>Anguilliformes</taxon>
        <taxon>Congridae</taxon>
        <taxon>Conger</taxon>
    </lineage>
</organism>
<keyword evidence="7" id="KW-1015">Disulfide bond</keyword>
<dbReference type="EMBL" id="JAFJMO010000015">
    <property type="protein sequence ID" value="KAJ8256177.1"/>
    <property type="molecule type" value="Genomic_DNA"/>
</dbReference>
<evidence type="ECO:0000256" key="9">
    <source>
        <dbReference type="ARBA" id="ARBA00023180"/>
    </source>
</evidence>
<dbReference type="InterPro" id="IPR017452">
    <property type="entry name" value="GPCR_Rhodpsn_7TM"/>
</dbReference>
<evidence type="ECO:0000256" key="7">
    <source>
        <dbReference type="ARBA" id="ARBA00023157"/>
    </source>
</evidence>
<accession>A0A9Q1D272</accession>
<dbReference type="PROSITE" id="PS00237">
    <property type="entry name" value="G_PROTEIN_RECEP_F1_1"/>
    <property type="match status" value="1"/>
</dbReference>
<evidence type="ECO:0000256" key="2">
    <source>
        <dbReference type="ARBA" id="ARBA00022475"/>
    </source>
</evidence>
<keyword evidence="4 14" id="KW-1133">Transmembrane helix</keyword>
<gene>
    <name evidence="16" type="ORF">COCON_G00200410</name>
</gene>
<feature type="transmembrane region" description="Helical" evidence="14">
    <location>
        <begin position="298"/>
        <end position="317"/>
    </location>
</feature>
<name>A0A9Q1D272_CONCO</name>
<evidence type="ECO:0000313" key="16">
    <source>
        <dbReference type="EMBL" id="KAJ8256177.1"/>
    </source>
</evidence>
<keyword evidence="3 13" id="KW-0812">Transmembrane</keyword>
<evidence type="ECO:0000256" key="8">
    <source>
        <dbReference type="ARBA" id="ARBA00023170"/>
    </source>
</evidence>
<dbReference type="AlphaFoldDB" id="A0A9Q1D272"/>
<keyword evidence="6 14" id="KW-0472">Membrane</keyword>
<keyword evidence="9" id="KW-0325">Glycoprotein</keyword>
<comment type="similarity">
    <text evidence="13">Belongs to the G-protein coupled receptor 1 family.</text>
</comment>
<protein>
    <recommendedName>
        <fullName evidence="11">Probable G-protein coupled receptor 34</fullName>
    </recommendedName>
</protein>
<evidence type="ECO:0000256" key="13">
    <source>
        <dbReference type="RuleBase" id="RU000688"/>
    </source>
</evidence>
<feature type="transmembrane region" description="Helical" evidence="14">
    <location>
        <begin position="159"/>
        <end position="179"/>
    </location>
</feature>
<dbReference type="PANTHER" id="PTHR24233:SF1">
    <property type="entry name" value="G-PROTEIN COUPLED RECEPTOR 34-RELATED"/>
    <property type="match status" value="1"/>
</dbReference>
<feature type="transmembrane region" description="Helical" evidence="14">
    <location>
        <begin position="256"/>
        <end position="278"/>
    </location>
</feature>
<dbReference type="PROSITE" id="PS50262">
    <property type="entry name" value="G_PROTEIN_RECEP_F1_2"/>
    <property type="match status" value="1"/>
</dbReference>
<dbReference type="GO" id="GO:0005886">
    <property type="term" value="C:plasma membrane"/>
    <property type="evidence" value="ECO:0007669"/>
    <property type="project" value="UniProtKB-SubCell"/>
</dbReference>
<evidence type="ECO:0000256" key="5">
    <source>
        <dbReference type="ARBA" id="ARBA00023040"/>
    </source>
</evidence>
<evidence type="ECO:0000256" key="14">
    <source>
        <dbReference type="SAM" id="Phobius"/>
    </source>
</evidence>
<keyword evidence="8 13" id="KW-0675">Receptor</keyword>
<dbReference type="PRINTS" id="PR00237">
    <property type="entry name" value="GPCRRHODOPSN"/>
</dbReference>
<evidence type="ECO:0000313" key="17">
    <source>
        <dbReference type="Proteomes" id="UP001152803"/>
    </source>
</evidence>
<dbReference type="OrthoDB" id="10005568at2759"/>
<evidence type="ECO:0000256" key="12">
    <source>
        <dbReference type="ARBA" id="ARBA00045234"/>
    </source>
</evidence>
<evidence type="ECO:0000256" key="1">
    <source>
        <dbReference type="ARBA" id="ARBA00004651"/>
    </source>
</evidence>
<dbReference type="Proteomes" id="UP001152803">
    <property type="component" value="Unassembled WGS sequence"/>
</dbReference>
<dbReference type="FunFam" id="1.20.1070.10:FF:000150">
    <property type="entry name" value="probable G-protein coupled receptor 34"/>
    <property type="match status" value="1"/>
</dbReference>
<dbReference type="PANTHER" id="PTHR24233">
    <property type="entry name" value="P2Y PURINOCEPTOR-RELATED G-PROTEIN COUPLED RECEPTOR"/>
    <property type="match status" value="1"/>
</dbReference>
<feature type="transmembrane region" description="Helical" evidence="14">
    <location>
        <begin position="47"/>
        <end position="69"/>
    </location>
</feature>
<sequence>MANLASPNFTGYSYAVTSRAALAPVTGPGDGNRTCQMDEAALRVPLIVFYSLFFVLGLAGNVLALYVFLNVHTKKNSVRVFLINVAVADLLLVACLPFRAHYHSQHNHWALGATFCKVVGNMFYVNMYVSITLLGLISIDRHVKIQRASARSRIQNSRWSVIVCTLIWAFAIASAIALISKSEGNEEAGKCFQYKQIKGSKGKAYFNFFMVGVFWLVFFCLIGCYGKIALSLLAASRDKPDLPNAHKYSRTAKKSFFVLFIFTVCFVPYHAFRIFYILTQIGDTSCYWQMVADKTNEVALLLSTFNSCLDPVMYFLLSGSVRKATLRILGDVLHLQDNTENSSTTEFPRSSQYLSTPRPSLSQITTLRVQPNSSSTLGLPQLTQD</sequence>
<comment type="function">
    <text evidence="12">G-protein-coupled receptor of lysophosphatidylserine (LysoPS) that plays different roles in immune response. Acts a damage-sensing receptor that triggers tissue repair upon recognition of dying neutrophils. Mechanistically, apoptotic neutrophils release lysophosphatydilserine that are recognized by type 3 innate lymphoid cells (ILC3s) via GPR34, which activates downstream PI3K-AKT and RAS-ERK signaling pathways leading to STAT3 activation and IL-22 production. Plays an important role in microglial function, controlling morphology and phagocytosis.</text>
</comment>
<evidence type="ECO:0000256" key="10">
    <source>
        <dbReference type="ARBA" id="ARBA00023224"/>
    </source>
</evidence>
<reference evidence="16" key="1">
    <citation type="journal article" date="2023" name="Science">
        <title>Genome structures resolve the early diversification of teleost fishes.</title>
        <authorList>
            <person name="Parey E."/>
            <person name="Louis A."/>
            <person name="Montfort J."/>
            <person name="Bouchez O."/>
            <person name="Roques C."/>
            <person name="Iampietro C."/>
            <person name="Lluch J."/>
            <person name="Castinel A."/>
            <person name="Donnadieu C."/>
            <person name="Desvignes T."/>
            <person name="Floi Bucao C."/>
            <person name="Jouanno E."/>
            <person name="Wen M."/>
            <person name="Mejri S."/>
            <person name="Dirks R."/>
            <person name="Jansen H."/>
            <person name="Henkel C."/>
            <person name="Chen W.J."/>
            <person name="Zahm M."/>
            <person name="Cabau C."/>
            <person name="Klopp C."/>
            <person name="Thompson A.W."/>
            <person name="Robinson-Rechavi M."/>
            <person name="Braasch I."/>
            <person name="Lecointre G."/>
            <person name="Bobe J."/>
            <person name="Postlethwait J.H."/>
            <person name="Berthelot C."/>
            <person name="Roest Crollius H."/>
            <person name="Guiguen Y."/>
        </authorList>
    </citation>
    <scope>NUCLEOTIDE SEQUENCE</scope>
    <source>
        <strain evidence="16">Concon-B</strain>
    </source>
</reference>
<evidence type="ECO:0000256" key="3">
    <source>
        <dbReference type="ARBA" id="ARBA00022692"/>
    </source>
</evidence>
<evidence type="ECO:0000256" key="6">
    <source>
        <dbReference type="ARBA" id="ARBA00023136"/>
    </source>
</evidence>
<keyword evidence="2" id="KW-1003">Cell membrane</keyword>
<evidence type="ECO:0000259" key="15">
    <source>
        <dbReference type="PROSITE" id="PS50262"/>
    </source>
</evidence>
<evidence type="ECO:0000256" key="11">
    <source>
        <dbReference type="ARBA" id="ARBA00035691"/>
    </source>
</evidence>
<feature type="transmembrane region" description="Helical" evidence="14">
    <location>
        <begin position="208"/>
        <end position="235"/>
    </location>
</feature>
<comment type="caution">
    <text evidence="16">The sequence shown here is derived from an EMBL/GenBank/DDBJ whole genome shotgun (WGS) entry which is preliminary data.</text>
</comment>
<feature type="transmembrane region" description="Helical" evidence="14">
    <location>
        <begin position="122"/>
        <end position="139"/>
    </location>
</feature>
<keyword evidence="17" id="KW-1185">Reference proteome</keyword>
<evidence type="ECO:0000256" key="4">
    <source>
        <dbReference type="ARBA" id="ARBA00022989"/>
    </source>
</evidence>
<comment type="subcellular location">
    <subcellularLocation>
        <location evidence="1">Cell membrane</location>
        <topology evidence="1">Multi-pass membrane protein</topology>
    </subcellularLocation>
</comment>
<dbReference type="Pfam" id="PF00001">
    <property type="entry name" value="7tm_1"/>
    <property type="match status" value="1"/>
</dbReference>
<dbReference type="InterPro" id="IPR000276">
    <property type="entry name" value="GPCR_Rhodpsn"/>
</dbReference>
<feature type="domain" description="G-protein coupled receptors family 1 profile" evidence="15">
    <location>
        <begin position="60"/>
        <end position="314"/>
    </location>
</feature>
<dbReference type="Gene3D" id="1.20.1070.10">
    <property type="entry name" value="Rhodopsin 7-helix transmembrane proteins"/>
    <property type="match status" value="1"/>
</dbReference>
<dbReference type="SUPFAM" id="SSF81321">
    <property type="entry name" value="Family A G protein-coupled receptor-like"/>
    <property type="match status" value="1"/>
</dbReference>
<dbReference type="PRINTS" id="PR01157">
    <property type="entry name" value="P2YPURNOCPTR"/>
</dbReference>
<keyword evidence="10 13" id="KW-0807">Transducer</keyword>
<proteinExistence type="inferred from homology"/>
<keyword evidence="5 13" id="KW-0297">G-protein coupled receptor</keyword>
<feature type="transmembrane region" description="Helical" evidence="14">
    <location>
        <begin position="81"/>
        <end position="102"/>
    </location>
</feature>
<dbReference type="GO" id="GO:0045028">
    <property type="term" value="F:G protein-coupled purinergic nucleotide receptor activity"/>
    <property type="evidence" value="ECO:0007669"/>
    <property type="project" value="TreeGrafter"/>
</dbReference>